<dbReference type="Proteomes" id="UP001518976">
    <property type="component" value="Unassembled WGS sequence"/>
</dbReference>
<evidence type="ECO:0000313" key="1">
    <source>
        <dbReference type="EMBL" id="MBO8189198.1"/>
    </source>
</evidence>
<dbReference type="RefSeq" id="WP_209267968.1">
    <property type="nucleotide sequence ID" value="NZ_JAFFZN010000032.1"/>
</dbReference>
<accession>A0ABS3X1J4</accession>
<reference evidence="1 2" key="1">
    <citation type="submission" date="2021-02" db="EMBL/GenBank/DDBJ databases">
        <title>Streptomyces spirodelae sp. nov., isolated from duckweed.</title>
        <authorList>
            <person name="Saimee Y."/>
            <person name="Duangmal K."/>
        </authorList>
    </citation>
    <scope>NUCLEOTIDE SEQUENCE [LARGE SCALE GENOMIC DNA]</scope>
    <source>
        <strain evidence="1 2">DW4-2</strain>
    </source>
</reference>
<name>A0ABS3X1J4_9ACTN</name>
<evidence type="ECO:0000313" key="2">
    <source>
        <dbReference type="Proteomes" id="UP001518976"/>
    </source>
</evidence>
<gene>
    <name evidence="1" type="ORF">JW592_27625</name>
</gene>
<dbReference type="EMBL" id="JAFFZN010000032">
    <property type="protein sequence ID" value="MBO8189198.1"/>
    <property type="molecule type" value="Genomic_DNA"/>
</dbReference>
<keyword evidence="2" id="KW-1185">Reference proteome</keyword>
<organism evidence="1 2">
    <name type="scientific">Streptomyces spirodelae</name>
    <dbReference type="NCBI Taxonomy" id="2812904"/>
    <lineage>
        <taxon>Bacteria</taxon>
        <taxon>Bacillati</taxon>
        <taxon>Actinomycetota</taxon>
        <taxon>Actinomycetes</taxon>
        <taxon>Kitasatosporales</taxon>
        <taxon>Streptomycetaceae</taxon>
        <taxon>Streptomyces</taxon>
    </lineage>
</organism>
<proteinExistence type="predicted"/>
<protein>
    <submittedName>
        <fullName evidence="1">Uncharacterized protein</fullName>
    </submittedName>
</protein>
<comment type="caution">
    <text evidence="1">The sequence shown here is derived from an EMBL/GenBank/DDBJ whole genome shotgun (WGS) entry which is preliminary data.</text>
</comment>
<sequence>MDEEHEAGEPPPNDGRWWCVGGLAVLGAVGHLADIAQVVEFVNMGWQYLR</sequence>